<feature type="coiled-coil region" evidence="1">
    <location>
        <begin position="254"/>
        <end position="281"/>
    </location>
</feature>
<keyword evidence="4" id="KW-1185">Reference proteome</keyword>
<sequence>MFKTIPIICALTMLFSLNLNAISLDDMLNKGKDEVLGGIKNKVFENLDAHYKKIFEEGLSLTQSCFDLSSDINLNDVDFCAIADKLDNLKINACSIIGGSGSKNISVSGARKLCLDKAREFEDYASKRAIDVIENSILNTSKDKDSFSAKLPNGKSLSEFYKNWEVSSILKDPSPTNIVGNYLKGGDLEVVALFMEYARSAKGDKDINAFKIEDLKAPKSIEEYKKGIKENIETQRKLIESTNINNVGSLVKSKLNQSNNTKEAKEVVEKLKQEFDLAKNSEISYKLANANYKKIPIPTQEYIESFRIDTRPKLIAQIRKQQAFESAIIAEIEEKWNRKYELAKLIADKEMIMAQEFDRESAKAEIEKIVANAGSESGKD</sequence>
<dbReference type="Proteomes" id="UP000700059">
    <property type="component" value="Unassembled WGS sequence"/>
</dbReference>
<comment type="caution">
    <text evidence="3">The sequence shown here is derived from an EMBL/GenBank/DDBJ whole genome shotgun (WGS) entry which is preliminary data.</text>
</comment>
<keyword evidence="2" id="KW-0732">Signal</keyword>
<feature type="signal peptide" evidence="2">
    <location>
        <begin position="1"/>
        <end position="21"/>
    </location>
</feature>
<evidence type="ECO:0000313" key="4">
    <source>
        <dbReference type="Proteomes" id="UP000700059"/>
    </source>
</evidence>
<dbReference type="RefSeq" id="WP_221532516.1">
    <property type="nucleotide sequence ID" value="NZ_JAIGYP010000010.1"/>
</dbReference>
<keyword evidence="1" id="KW-0175">Coiled coil</keyword>
<evidence type="ECO:0000313" key="3">
    <source>
        <dbReference type="EMBL" id="MBX7491246.1"/>
    </source>
</evidence>
<proteinExistence type="predicted"/>
<evidence type="ECO:0000256" key="1">
    <source>
        <dbReference type="SAM" id="Coils"/>
    </source>
</evidence>
<evidence type="ECO:0000256" key="2">
    <source>
        <dbReference type="SAM" id="SignalP"/>
    </source>
</evidence>
<reference evidence="3 4" key="1">
    <citation type="submission" date="2021-08" db="EMBL/GenBank/DDBJ databases">
        <title>Helicobacter spp. isolated from feces of Anatolian Ground Squirrel (Spermophilus xanthoprymnus) in Turkey.</title>
        <authorList>
            <person name="Aydin F."/>
            <person name="Abay S."/>
            <person name="Kayman T."/>
            <person name="Karakaya E."/>
            <person name="Saticioglu I.B."/>
        </authorList>
    </citation>
    <scope>NUCLEOTIDE SEQUENCE [LARGE SCALE GENOMIC DNA]</scope>
    <source>
        <strain evidence="3 4">Faydin-H70</strain>
    </source>
</reference>
<name>A0ABS7JPB3_9HELI</name>
<organism evidence="3 4">
    <name type="scientific">Helicobacter turcicus</name>
    <dbReference type="NCBI Taxonomy" id="2867412"/>
    <lineage>
        <taxon>Bacteria</taxon>
        <taxon>Pseudomonadati</taxon>
        <taxon>Campylobacterota</taxon>
        <taxon>Epsilonproteobacteria</taxon>
        <taxon>Campylobacterales</taxon>
        <taxon>Helicobacteraceae</taxon>
        <taxon>Helicobacter</taxon>
    </lineage>
</organism>
<accession>A0ABS7JPB3</accession>
<protein>
    <recommendedName>
        <fullName evidence="5">Periplasmic protein</fullName>
    </recommendedName>
</protein>
<feature type="chain" id="PRO_5046859211" description="Periplasmic protein" evidence="2">
    <location>
        <begin position="22"/>
        <end position="380"/>
    </location>
</feature>
<evidence type="ECO:0008006" key="5">
    <source>
        <dbReference type="Google" id="ProtNLM"/>
    </source>
</evidence>
<dbReference type="EMBL" id="JAIGYQ010000010">
    <property type="protein sequence ID" value="MBX7491246.1"/>
    <property type="molecule type" value="Genomic_DNA"/>
</dbReference>
<gene>
    <name evidence="3" type="ORF">K4G57_07215</name>
</gene>